<keyword evidence="1" id="KW-0808">Transferase</keyword>
<dbReference type="InterPro" id="IPR004007">
    <property type="entry name" value="DhaL_dom"/>
</dbReference>
<feature type="domain" description="PTS EIIA type-4" evidence="3">
    <location>
        <begin position="236"/>
        <end position="364"/>
    </location>
</feature>
<evidence type="ECO:0000313" key="6">
    <source>
        <dbReference type="Proteomes" id="UP000646244"/>
    </source>
</evidence>
<dbReference type="SUPFAM" id="SSF101473">
    <property type="entry name" value="DhaL-like"/>
    <property type="match status" value="1"/>
</dbReference>
<evidence type="ECO:0008006" key="7">
    <source>
        <dbReference type="Google" id="ProtNLM"/>
    </source>
</evidence>
<dbReference type="Proteomes" id="UP000646244">
    <property type="component" value="Unassembled WGS sequence"/>
</dbReference>
<evidence type="ECO:0000259" key="4">
    <source>
        <dbReference type="PROSITE" id="PS51480"/>
    </source>
</evidence>
<proteinExistence type="predicted"/>
<dbReference type="GO" id="GO:0019563">
    <property type="term" value="P:glycerol catabolic process"/>
    <property type="evidence" value="ECO:0007669"/>
    <property type="project" value="TreeGrafter"/>
</dbReference>
<evidence type="ECO:0000256" key="1">
    <source>
        <dbReference type="ARBA" id="ARBA00022679"/>
    </source>
</evidence>
<dbReference type="SMART" id="SM01120">
    <property type="entry name" value="Dak2"/>
    <property type="match status" value="1"/>
</dbReference>
<reference evidence="5" key="1">
    <citation type="journal article" date="2014" name="Int. J. Syst. Evol. Microbiol.">
        <title>Complete genome sequence of Corynebacterium casei LMG S-19264T (=DSM 44701T), isolated from a smear-ripened cheese.</title>
        <authorList>
            <consortium name="US DOE Joint Genome Institute (JGI-PGF)"/>
            <person name="Walter F."/>
            <person name="Albersmeier A."/>
            <person name="Kalinowski J."/>
            <person name="Ruckert C."/>
        </authorList>
    </citation>
    <scope>NUCLEOTIDE SEQUENCE</scope>
    <source>
        <strain evidence="5">JCM 4633</strain>
    </source>
</reference>
<gene>
    <name evidence="5" type="ORF">GCM10010507_17600</name>
</gene>
<dbReference type="AlphaFoldDB" id="A0A918TD91"/>
<dbReference type="NCBIfam" id="TIGR02365">
    <property type="entry name" value="dha_L_ycgS"/>
    <property type="match status" value="1"/>
</dbReference>
<dbReference type="EMBL" id="BMVB01000004">
    <property type="protein sequence ID" value="GHC43224.1"/>
    <property type="molecule type" value="Genomic_DNA"/>
</dbReference>
<dbReference type="PROSITE" id="PS51480">
    <property type="entry name" value="DHAL"/>
    <property type="match status" value="1"/>
</dbReference>
<accession>A0A918TD91</accession>
<dbReference type="PANTHER" id="PTHR28629:SF4">
    <property type="entry name" value="TRIOKINASE_FMN CYCLASE"/>
    <property type="match status" value="1"/>
</dbReference>
<dbReference type="PROSITE" id="PS51096">
    <property type="entry name" value="PTS_EIIA_TYPE_4"/>
    <property type="match status" value="1"/>
</dbReference>
<dbReference type="Pfam" id="PF03610">
    <property type="entry name" value="EIIA-man"/>
    <property type="match status" value="1"/>
</dbReference>
<reference evidence="5" key="2">
    <citation type="submission" date="2020-09" db="EMBL/GenBank/DDBJ databases">
        <authorList>
            <person name="Sun Q."/>
            <person name="Ohkuma M."/>
        </authorList>
    </citation>
    <scope>NUCLEOTIDE SEQUENCE</scope>
    <source>
        <strain evidence="5">JCM 4633</strain>
    </source>
</reference>
<dbReference type="GO" id="GO:0016020">
    <property type="term" value="C:membrane"/>
    <property type="evidence" value="ECO:0007669"/>
    <property type="project" value="InterPro"/>
</dbReference>
<sequence>MPVTLDLDFFRRFLDRTTRVVAEEAAYLTELDAAIGDADHGANLKRGFTSAAEAVAAEPPATPGALLTAVGVHLTNTVGGAAGPLYGTVLRRMGKVLGEEPVVEPEALGRALAAAVASVRRLGDSAPGDKTMIDALQPAADAYAEALAHGDATAALDAAARAARAGAGATVPLQARRGRASYLGERSIGHQDPGATSSALLITALYEATDPALCAAAPPERARAEPEVQAEAPAGRVGVVLVSHSRAVAESAAALAGALVGTGDPAPVAPAGGLPDGSIGTSAELVRRAVASADEGAGVVVLCDMGSAVLTVKALLTEKEFATVRIADAPFVEGAVAAVVTASAGGDMTAVLAAADDARTYRKL</sequence>
<dbReference type="InterPro" id="IPR050861">
    <property type="entry name" value="Dihydroxyacetone_Kinase"/>
</dbReference>
<name>A0A918TD91_STRCJ</name>
<dbReference type="InterPro" id="IPR036662">
    <property type="entry name" value="PTS_EIIA_man-typ_sf"/>
</dbReference>
<dbReference type="Gene3D" id="1.25.40.340">
    <property type="match status" value="1"/>
</dbReference>
<dbReference type="GO" id="GO:0009401">
    <property type="term" value="P:phosphoenolpyruvate-dependent sugar phosphotransferase system"/>
    <property type="evidence" value="ECO:0007669"/>
    <property type="project" value="InterPro"/>
</dbReference>
<organism evidence="5 6">
    <name type="scientific">Streptomyces cinnamoneus</name>
    <name type="common">Streptoverticillium cinnamoneum</name>
    <dbReference type="NCBI Taxonomy" id="53446"/>
    <lineage>
        <taxon>Bacteria</taxon>
        <taxon>Bacillati</taxon>
        <taxon>Actinomycetota</taxon>
        <taxon>Actinomycetes</taxon>
        <taxon>Kitasatosporales</taxon>
        <taxon>Streptomycetaceae</taxon>
        <taxon>Streptomyces</taxon>
        <taxon>Streptomyces cinnamoneus group</taxon>
    </lineage>
</organism>
<dbReference type="GO" id="GO:0005829">
    <property type="term" value="C:cytosol"/>
    <property type="evidence" value="ECO:0007669"/>
    <property type="project" value="TreeGrafter"/>
</dbReference>
<evidence type="ECO:0000256" key="2">
    <source>
        <dbReference type="ARBA" id="ARBA00022777"/>
    </source>
</evidence>
<dbReference type="Gene3D" id="3.40.50.510">
    <property type="entry name" value="Phosphotransferase system, mannose-type IIA component"/>
    <property type="match status" value="1"/>
</dbReference>
<feature type="domain" description="DhaL" evidence="4">
    <location>
        <begin position="8"/>
        <end position="207"/>
    </location>
</feature>
<evidence type="ECO:0000313" key="5">
    <source>
        <dbReference type="EMBL" id="GHC43224.1"/>
    </source>
</evidence>
<dbReference type="Pfam" id="PF02734">
    <property type="entry name" value="Dak2"/>
    <property type="match status" value="1"/>
</dbReference>
<dbReference type="InterPro" id="IPR004701">
    <property type="entry name" value="PTS_EIIA_man-typ"/>
</dbReference>
<protein>
    <recommendedName>
        <fullName evidence="7">Dihydroxyacetone kinase subunit L</fullName>
    </recommendedName>
</protein>
<dbReference type="FunFam" id="1.25.40.340:FF:000002">
    <property type="entry name" value="Dihydroxyacetone kinase, L subunit"/>
    <property type="match status" value="1"/>
</dbReference>
<dbReference type="GO" id="GO:0004371">
    <property type="term" value="F:glycerone kinase activity"/>
    <property type="evidence" value="ECO:0007669"/>
    <property type="project" value="InterPro"/>
</dbReference>
<dbReference type="PANTHER" id="PTHR28629">
    <property type="entry name" value="TRIOKINASE/FMN CYCLASE"/>
    <property type="match status" value="1"/>
</dbReference>
<comment type="caution">
    <text evidence="5">The sequence shown here is derived from an EMBL/GenBank/DDBJ whole genome shotgun (WGS) entry which is preliminary data.</text>
</comment>
<dbReference type="SUPFAM" id="SSF53062">
    <property type="entry name" value="PTS system fructose IIA component-like"/>
    <property type="match status" value="1"/>
</dbReference>
<dbReference type="InterPro" id="IPR036117">
    <property type="entry name" value="DhaL_dom_sf"/>
</dbReference>
<dbReference type="InterPro" id="IPR012737">
    <property type="entry name" value="DhaK_L_YcgS"/>
</dbReference>
<keyword evidence="2" id="KW-0418">Kinase</keyword>
<evidence type="ECO:0000259" key="3">
    <source>
        <dbReference type="PROSITE" id="PS51096"/>
    </source>
</evidence>